<proteinExistence type="predicted"/>
<feature type="transmembrane region" description="Helical" evidence="1">
    <location>
        <begin position="918"/>
        <end position="941"/>
    </location>
</feature>
<dbReference type="InterPro" id="IPR027463">
    <property type="entry name" value="AcrB_DN_DC_subdom"/>
</dbReference>
<dbReference type="Proteomes" id="UP000298458">
    <property type="component" value="Unassembled WGS sequence"/>
</dbReference>
<evidence type="ECO:0000313" key="3">
    <source>
        <dbReference type="Proteomes" id="UP000298458"/>
    </source>
</evidence>
<name>A0A4R9GJ53_9LEPT</name>
<keyword evidence="1" id="KW-1133">Transmembrane helix</keyword>
<dbReference type="GO" id="GO:0005886">
    <property type="term" value="C:plasma membrane"/>
    <property type="evidence" value="ECO:0007669"/>
    <property type="project" value="TreeGrafter"/>
</dbReference>
<keyword evidence="1" id="KW-0812">Transmembrane</keyword>
<keyword evidence="1" id="KW-0472">Membrane</keyword>
<keyword evidence="3" id="KW-1185">Reference proteome</keyword>
<feature type="transmembrane region" description="Helical" evidence="1">
    <location>
        <begin position="333"/>
        <end position="355"/>
    </location>
</feature>
<feature type="transmembrane region" description="Helical" evidence="1">
    <location>
        <begin position="362"/>
        <end position="382"/>
    </location>
</feature>
<dbReference type="Gene3D" id="1.20.1640.10">
    <property type="entry name" value="Multidrug efflux transporter AcrB transmembrane domain"/>
    <property type="match status" value="2"/>
</dbReference>
<feature type="transmembrane region" description="Helical" evidence="1">
    <location>
        <begin position="388"/>
        <end position="412"/>
    </location>
</feature>
<organism evidence="2 3">
    <name type="scientific">Leptospira fletcheri</name>
    <dbReference type="NCBI Taxonomy" id="2484981"/>
    <lineage>
        <taxon>Bacteria</taxon>
        <taxon>Pseudomonadati</taxon>
        <taxon>Spirochaetota</taxon>
        <taxon>Spirochaetia</taxon>
        <taxon>Leptospirales</taxon>
        <taxon>Leptospiraceae</taxon>
        <taxon>Leptospira</taxon>
    </lineage>
</organism>
<sequence>MESILKFCVRRPVTVSMVWTALVMFGLIALQRLKINLMPELEFPKVTIVTAYPNSSAEEVENLITKPVSDAVGTVGGVESVNSESFEGRSVVTIQFSNRTSLEYAVINVRERIDLVRDLLPQDASKPVVTRFDPSLSAFQEIVIFPQGRITDRDLRSFLNDNVRVYFERIEGLASVQFSGGFQREISVQIDSDKMNAYNISLFDVRRAINSSNVSAPAGSLPVGDKDYLVRAVGEYDSIESIAETIVGNNSQGIPIRLGSFSAIRSGYRERTGIARYNGKECIIAYLYKESGRNSVEISDNVQRELTSINNKFKNELKAEIVYDESKFIKESISGVTGALVSGMILAFFVLVFLLRNVKSPLILLTVIPASLFSTLLLFYIFGISLNMMSLGGMALGIGMLFDTSNVVFSAIERNLSRGMEVAKAAVNGTSEVTGSVVSATLTTVIVFLPIIFFKSMIGIVFGEMAIAITISLLMSLFASLTVIPMLTVVLYDIPLEPAFLKEKVFERSEDFHRNLLAKYEARLSHYLDKPKSLFVLIGLLFVFSIAFLFIIPKEFIPKVDTGEFSILLKTRNGSSLEATSDAVESVERVLSAEKDTKSVISRIGYEEDQLSGRRNGNWGTNRAAIRVVLKDGGRSSDSFIRSVRKKFHFSEEVELHFENSGDILASVVSPDSNGLSLEILGEDLRTLSDIGEKLKSILSKIPGVKDPRLSMEDKAIEYELSFDPIKASMLGLNNDYLSNYLRIANYGSIVTKIKVADRSTDVRMGFRKEDVDSLQKILDTNIQAPNGSLVRLSQIGKVERTNSPISIIRSGNSRVNLATADLDLKAANNPIEDVKDAISRLKLPDGYRIKFSGEQENIEKSFSDLSLSFVLAIVLIYMLLASQFESLLYSLIMICTIPLMFIGVFPALFLFGKSLNVSSFMGLVLLLGVVVDNAALYYEYVHLLLKQNLPLKKVILDSGRIVLRPILMNNATTILGLIPIMFELQRGTEFQSPMAIVVIVGLFTSFFFSLYLIPVLFFHLLSRKAR</sequence>
<evidence type="ECO:0000256" key="1">
    <source>
        <dbReference type="SAM" id="Phobius"/>
    </source>
</evidence>
<dbReference type="PRINTS" id="PR00702">
    <property type="entry name" value="ACRIFLAVINRP"/>
</dbReference>
<feature type="transmembrane region" description="Helical" evidence="1">
    <location>
        <begin position="466"/>
        <end position="492"/>
    </location>
</feature>
<feature type="transmembrane region" description="Helical" evidence="1">
    <location>
        <begin position="995"/>
        <end position="1022"/>
    </location>
</feature>
<dbReference type="SUPFAM" id="SSF82693">
    <property type="entry name" value="Multidrug efflux transporter AcrB pore domain, PN1, PN2, PC1 and PC2 subdomains"/>
    <property type="match status" value="3"/>
</dbReference>
<gene>
    <name evidence="2" type="ORF">EHO60_03260</name>
</gene>
<protein>
    <submittedName>
        <fullName evidence="2">Efflux RND transporter permease subunit</fullName>
    </submittedName>
</protein>
<dbReference type="OrthoDB" id="366306at2"/>
<dbReference type="AlphaFoldDB" id="A0A4R9GJ53"/>
<dbReference type="Gene3D" id="3.30.2090.10">
    <property type="entry name" value="Multidrug efflux transporter AcrB TolC docking domain, DN and DC subdomains"/>
    <property type="match status" value="2"/>
</dbReference>
<feature type="transmembrane region" description="Helical" evidence="1">
    <location>
        <begin position="12"/>
        <end position="30"/>
    </location>
</feature>
<dbReference type="PANTHER" id="PTHR32063:SF0">
    <property type="entry name" value="SWARMING MOTILITY PROTEIN SWRC"/>
    <property type="match status" value="1"/>
</dbReference>
<accession>A0A4R9GJ53</accession>
<evidence type="ECO:0000313" key="2">
    <source>
        <dbReference type="EMBL" id="TGK12906.1"/>
    </source>
</evidence>
<feature type="transmembrane region" description="Helical" evidence="1">
    <location>
        <begin position="863"/>
        <end position="881"/>
    </location>
</feature>
<feature type="transmembrane region" description="Helical" evidence="1">
    <location>
        <begin position="888"/>
        <end position="912"/>
    </location>
</feature>
<feature type="transmembrane region" description="Helical" evidence="1">
    <location>
        <begin position="533"/>
        <end position="552"/>
    </location>
</feature>
<comment type="caution">
    <text evidence="2">The sequence shown here is derived from an EMBL/GenBank/DDBJ whole genome shotgun (WGS) entry which is preliminary data.</text>
</comment>
<dbReference type="Gene3D" id="3.30.70.1320">
    <property type="entry name" value="Multidrug efflux transporter AcrB pore domain like"/>
    <property type="match status" value="1"/>
</dbReference>
<dbReference type="PANTHER" id="PTHR32063">
    <property type="match status" value="1"/>
</dbReference>
<feature type="transmembrane region" description="Helical" evidence="1">
    <location>
        <begin position="433"/>
        <end position="454"/>
    </location>
</feature>
<dbReference type="Gene3D" id="3.30.70.1430">
    <property type="entry name" value="Multidrug efflux transporter AcrB pore domain"/>
    <property type="match status" value="2"/>
</dbReference>
<dbReference type="SUPFAM" id="SSF82866">
    <property type="entry name" value="Multidrug efflux transporter AcrB transmembrane domain"/>
    <property type="match status" value="2"/>
</dbReference>
<dbReference type="InterPro" id="IPR001036">
    <property type="entry name" value="Acrflvin-R"/>
</dbReference>
<feature type="transmembrane region" description="Helical" evidence="1">
    <location>
        <begin position="962"/>
        <end position="983"/>
    </location>
</feature>
<dbReference type="RefSeq" id="WP_135766751.1">
    <property type="nucleotide sequence ID" value="NZ_RQET01000003.1"/>
</dbReference>
<dbReference type="EMBL" id="RQET01000003">
    <property type="protein sequence ID" value="TGK12906.1"/>
    <property type="molecule type" value="Genomic_DNA"/>
</dbReference>
<dbReference type="Pfam" id="PF00873">
    <property type="entry name" value="ACR_tran"/>
    <property type="match status" value="1"/>
</dbReference>
<reference evidence="2" key="1">
    <citation type="journal article" date="2019" name="PLoS Negl. Trop. Dis.">
        <title>Revisiting the worldwide diversity of Leptospira species in the environment.</title>
        <authorList>
            <person name="Vincent A.T."/>
            <person name="Schiettekatte O."/>
            <person name="Bourhy P."/>
            <person name="Veyrier F.J."/>
            <person name="Picardeau M."/>
        </authorList>
    </citation>
    <scope>NUCLEOTIDE SEQUENCE [LARGE SCALE GENOMIC DNA]</scope>
    <source>
        <strain evidence="2">SSW15</strain>
    </source>
</reference>
<dbReference type="GO" id="GO:0042910">
    <property type="term" value="F:xenobiotic transmembrane transporter activity"/>
    <property type="evidence" value="ECO:0007669"/>
    <property type="project" value="TreeGrafter"/>
</dbReference>
<dbReference type="Gene3D" id="3.30.70.1440">
    <property type="entry name" value="Multidrug efflux transporter AcrB pore domain"/>
    <property type="match status" value="1"/>
</dbReference>
<dbReference type="SUPFAM" id="SSF82714">
    <property type="entry name" value="Multidrug efflux transporter AcrB TolC docking domain, DN and DC subdomains"/>
    <property type="match status" value="2"/>
</dbReference>